<accession>A0A9N8V5N0</accession>
<sequence>MHALAVLSNSQLSKLRKRNVGVWEKVIVPPVMTSLLRLIRFINTLTESSKELLKQPIS</sequence>
<evidence type="ECO:0000313" key="1">
    <source>
        <dbReference type="EMBL" id="CAG8444501.1"/>
    </source>
</evidence>
<protein>
    <submittedName>
        <fullName evidence="1">6248_t:CDS:1</fullName>
    </submittedName>
</protein>
<comment type="caution">
    <text evidence="1">The sequence shown here is derived from an EMBL/GenBank/DDBJ whole genome shotgun (WGS) entry which is preliminary data.</text>
</comment>
<proteinExistence type="predicted"/>
<reference evidence="1" key="1">
    <citation type="submission" date="2021-06" db="EMBL/GenBank/DDBJ databases">
        <authorList>
            <person name="Kallberg Y."/>
            <person name="Tangrot J."/>
            <person name="Rosling A."/>
        </authorList>
    </citation>
    <scope>NUCLEOTIDE SEQUENCE</scope>
    <source>
        <strain evidence="1">FL130A</strain>
    </source>
</reference>
<dbReference type="AlphaFoldDB" id="A0A9N8V5N0"/>
<evidence type="ECO:0000313" key="2">
    <source>
        <dbReference type="Proteomes" id="UP000789508"/>
    </source>
</evidence>
<dbReference type="EMBL" id="CAJVPS010000041">
    <property type="protein sequence ID" value="CAG8444501.1"/>
    <property type="molecule type" value="Genomic_DNA"/>
</dbReference>
<gene>
    <name evidence="1" type="ORF">ALEPTO_LOCUS577</name>
</gene>
<organism evidence="1 2">
    <name type="scientific">Ambispora leptoticha</name>
    <dbReference type="NCBI Taxonomy" id="144679"/>
    <lineage>
        <taxon>Eukaryota</taxon>
        <taxon>Fungi</taxon>
        <taxon>Fungi incertae sedis</taxon>
        <taxon>Mucoromycota</taxon>
        <taxon>Glomeromycotina</taxon>
        <taxon>Glomeromycetes</taxon>
        <taxon>Archaeosporales</taxon>
        <taxon>Ambisporaceae</taxon>
        <taxon>Ambispora</taxon>
    </lineage>
</organism>
<name>A0A9N8V5N0_9GLOM</name>
<keyword evidence="2" id="KW-1185">Reference proteome</keyword>
<dbReference type="Proteomes" id="UP000789508">
    <property type="component" value="Unassembled WGS sequence"/>
</dbReference>